<evidence type="ECO:0000256" key="1">
    <source>
        <dbReference type="SAM" id="MobiDB-lite"/>
    </source>
</evidence>
<dbReference type="InterPro" id="IPR040891">
    <property type="entry name" value="HEPN_SAV_6107"/>
</dbReference>
<comment type="caution">
    <text evidence="3">The sequence shown here is derived from an EMBL/GenBank/DDBJ whole genome shotgun (WGS) entry which is preliminary data.</text>
</comment>
<feature type="region of interest" description="Disordered" evidence="1">
    <location>
        <begin position="1"/>
        <end position="28"/>
    </location>
</feature>
<protein>
    <recommendedName>
        <fullName evidence="2">SAV-6107-like HEPN domain-containing protein</fullName>
    </recommendedName>
</protein>
<dbReference type="Pfam" id="PF18726">
    <property type="entry name" value="HEPN_SAV_6107"/>
    <property type="match status" value="1"/>
</dbReference>
<name>A0ABP4XT95_9MICO</name>
<accession>A0ABP4XT95</accession>
<sequence>MVTRADAPPEPLREQAPSRPAGAERERVPATRVASALDLLDGSQASLLEAGHAEHIGQRYAVAQLSALRAAAAVLAVRGPRLAGSRGSGGPRNLWEILPAVAPELQEWADFFALCATRREVLGRASDTAYHPGPEGSREEPMTVREADDLVRSAQQFHDRVRTLLGLTRRTGPVLLAPMTT</sequence>
<dbReference type="EMBL" id="BAAAPO010000023">
    <property type="protein sequence ID" value="GAA1790630.1"/>
    <property type="molecule type" value="Genomic_DNA"/>
</dbReference>
<evidence type="ECO:0000313" key="3">
    <source>
        <dbReference type="EMBL" id="GAA1790630.1"/>
    </source>
</evidence>
<gene>
    <name evidence="3" type="ORF">GCM10009811_14450</name>
</gene>
<feature type="domain" description="SAV-6107-like HEPN" evidence="2">
    <location>
        <begin position="52"/>
        <end position="162"/>
    </location>
</feature>
<evidence type="ECO:0000313" key="4">
    <source>
        <dbReference type="Proteomes" id="UP001499938"/>
    </source>
</evidence>
<organism evidence="3 4">
    <name type="scientific">Nostocoides veronense</name>
    <dbReference type="NCBI Taxonomy" id="330836"/>
    <lineage>
        <taxon>Bacteria</taxon>
        <taxon>Bacillati</taxon>
        <taxon>Actinomycetota</taxon>
        <taxon>Actinomycetes</taxon>
        <taxon>Micrococcales</taxon>
        <taxon>Intrasporangiaceae</taxon>
        <taxon>Nostocoides</taxon>
    </lineage>
</organism>
<proteinExistence type="predicted"/>
<dbReference type="Proteomes" id="UP001499938">
    <property type="component" value="Unassembled WGS sequence"/>
</dbReference>
<evidence type="ECO:0000259" key="2">
    <source>
        <dbReference type="Pfam" id="PF18726"/>
    </source>
</evidence>
<keyword evidence="4" id="KW-1185">Reference proteome</keyword>
<reference evidence="4" key="1">
    <citation type="journal article" date="2019" name="Int. J. Syst. Evol. Microbiol.">
        <title>The Global Catalogue of Microorganisms (GCM) 10K type strain sequencing project: providing services to taxonomists for standard genome sequencing and annotation.</title>
        <authorList>
            <consortium name="The Broad Institute Genomics Platform"/>
            <consortium name="The Broad Institute Genome Sequencing Center for Infectious Disease"/>
            <person name="Wu L."/>
            <person name="Ma J."/>
        </authorList>
    </citation>
    <scope>NUCLEOTIDE SEQUENCE [LARGE SCALE GENOMIC DNA]</scope>
    <source>
        <strain evidence="4">JCM 15592</strain>
    </source>
</reference>